<dbReference type="InterPro" id="IPR011555">
    <property type="entry name" value="ATPase_proteolipid_su_C_euk"/>
</dbReference>
<keyword evidence="6 9" id="KW-1133">Transmembrane helix</keyword>
<evidence type="ECO:0000313" key="11">
    <source>
        <dbReference type="EMBL" id="CAD8939105.1"/>
    </source>
</evidence>
<keyword evidence="9" id="KW-0926">Vacuole</keyword>
<feature type="transmembrane region" description="Helical" evidence="9">
    <location>
        <begin position="175"/>
        <end position="200"/>
    </location>
</feature>
<feature type="transmembrane region" description="Helical" evidence="9">
    <location>
        <begin position="105"/>
        <end position="129"/>
    </location>
</feature>
<feature type="domain" description="V-ATPase proteolipid subunit C-like" evidence="10">
    <location>
        <begin position="26"/>
        <end position="84"/>
    </location>
</feature>
<keyword evidence="8 9" id="KW-0472">Membrane</keyword>
<gene>
    <name evidence="11" type="ORF">CTEN0397_LOCUS10168</name>
</gene>
<evidence type="ECO:0000256" key="6">
    <source>
        <dbReference type="ARBA" id="ARBA00022989"/>
    </source>
</evidence>
<feature type="transmembrane region" description="Helical" evidence="9">
    <location>
        <begin position="64"/>
        <end position="85"/>
    </location>
</feature>
<evidence type="ECO:0000256" key="2">
    <source>
        <dbReference type="ARBA" id="ARBA00007296"/>
    </source>
</evidence>
<evidence type="ECO:0000256" key="3">
    <source>
        <dbReference type="ARBA" id="ARBA00022448"/>
    </source>
</evidence>
<comment type="similarity">
    <text evidence="2 9">Belongs to the V-ATPase proteolipid subunit family.</text>
</comment>
<dbReference type="GO" id="GO:0046961">
    <property type="term" value="F:proton-transporting ATPase activity, rotational mechanism"/>
    <property type="evidence" value="ECO:0007669"/>
    <property type="project" value="InterPro"/>
</dbReference>
<dbReference type="InterPro" id="IPR035921">
    <property type="entry name" value="F/V-ATP_Csub_sf"/>
</dbReference>
<feature type="transmembrane region" description="Helical" evidence="9">
    <location>
        <begin position="21"/>
        <end position="43"/>
    </location>
</feature>
<dbReference type="Gene3D" id="1.20.120.610">
    <property type="entry name" value="lithium bound rotor ring of v- atpase"/>
    <property type="match status" value="2"/>
</dbReference>
<dbReference type="GO" id="GO:0005774">
    <property type="term" value="C:vacuolar membrane"/>
    <property type="evidence" value="ECO:0007669"/>
    <property type="project" value="UniProtKB-SubCell"/>
</dbReference>
<evidence type="ECO:0000256" key="9">
    <source>
        <dbReference type="RuleBase" id="RU363060"/>
    </source>
</evidence>
<organism evidence="11">
    <name type="scientific">Cyclophora tenuis</name>
    <name type="common">Marine diatom</name>
    <dbReference type="NCBI Taxonomy" id="216820"/>
    <lineage>
        <taxon>Eukaryota</taxon>
        <taxon>Sar</taxon>
        <taxon>Stramenopiles</taxon>
        <taxon>Ochrophyta</taxon>
        <taxon>Bacillariophyta</taxon>
        <taxon>Fragilariophyceae</taxon>
        <taxon>Fragilariophycidae</taxon>
        <taxon>Cyclophorales</taxon>
        <taxon>Cyclophoraceae</taxon>
        <taxon>Cyclophora</taxon>
    </lineage>
</organism>
<dbReference type="AlphaFoldDB" id="A0A7S1D611"/>
<evidence type="ECO:0000256" key="8">
    <source>
        <dbReference type="ARBA" id="ARBA00023136"/>
    </source>
</evidence>
<evidence type="ECO:0000256" key="4">
    <source>
        <dbReference type="ARBA" id="ARBA00022692"/>
    </source>
</evidence>
<dbReference type="PANTHER" id="PTHR10263">
    <property type="entry name" value="V-TYPE PROTON ATPASE PROTEOLIPID SUBUNIT"/>
    <property type="match status" value="1"/>
</dbReference>
<proteinExistence type="inferred from homology"/>
<dbReference type="InterPro" id="IPR000245">
    <property type="entry name" value="ATPase_proteolipid_csu"/>
</dbReference>
<dbReference type="CDD" id="cd18175">
    <property type="entry name" value="ATP-synt_Vo_c_ATP6C_rpt1"/>
    <property type="match status" value="1"/>
</dbReference>
<dbReference type="GO" id="GO:0033179">
    <property type="term" value="C:proton-transporting V-type ATPase, V0 domain"/>
    <property type="evidence" value="ECO:0007669"/>
    <property type="project" value="InterPro"/>
</dbReference>
<evidence type="ECO:0000256" key="1">
    <source>
        <dbReference type="ARBA" id="ARBA00004141"/>
    </source>
</evidence>
<reference evidence="11" key="1">
    <citation type="submission" date="2021-01" db="EMBL/GenBank/DDBJ databases">
        <authorList>
            <person name="Corre E."/>
            <person name="Pelletier E."/>
            <person name="Niang G."/>
            <person name="Scheremetjew M."/>
            <person name="Finn R."/>
            <person name="Kale V."/>
            <person name="Holt S."/>
            <person name="Cochrane G."/>
            <person name="Meng A."/>
            <person name="Brown T."/>
            <person name="Cohen L."/>
        </authorList>
    </citation>
    <scope>NUCLEOTIDE SEQUENCE</scope>
    <source>
        <strain evidence="11">ECT3854</strain>
    </source>
</reference>
<dbReference type="EMBL" id="HBFW01015916">
    <property type="protein sequence ID" value="CAD8939105.1"/>
    <property type="molecule type" value="Transcribed_RNA"/>
</dbReference>
<protein>
    <recommendedName>
        <fullName evidence="9">V-type proton ATPase proteolipid subunit</fullName>
    </recommendedName>
</protein>
<evidence type="ECO:0000256" key="7">
    <source>
        <dbReference type="ARBA" id="ARBA00023065"/>
    </source>
</evidence>
<evidence type="ECO:0000259" key="10">
    <source>
        <dbReference type="Pfam" id="PF00137"/>
    </source>
</evidence>
<dbReference type="SUPFAM" id="SSF81333">
    <property type="entry name" value="F1F0 ATP synthase subunit C"/>
    <property type="match status" value="2"/>
</dbReference>
<keyword evidence="3 9" id="KW-0813">Transport</keyword>
<keyword evidence="5 9" id="KW-0375">Hydrogen ion transport</keyword>
<name>A0A7S1D611_CYCTE</name>
<accession>A0A7S1D611</accession>
<keyword evidence="7 9" id="KW-0406">Ion transport</keyword>
<keyword evidence="4 9" id="KW-0812">Transmembrane</keyword>
<dbReference type="CDD" id="cd18176">
    <property type="entry name" value="ATP-synt_Vo_c_ATP6C_rpt2"/>
    <property type="match status" value="1"/>
</dbReference>
<dbReference type="Pfam" id="PF00137">
    <property type="entry name" value="ATP-synt_C"/>
    <property type="match status" value="2"/>
</dbReference>
<feature type="domain" description="V-ATPase proteolipid subunit C-like" evidence="10">
    <location>
        <begin position="168"/>
        <end position="200"/>
    </location>
</feature>
<dbReference type="PRINTS" id="PR00122">
    <property type="entry name" value="VACATPASE"/>
</dbReference>
<dbReference type="InterPro" id="IPR002379">
    <property type="entry name" value="ATPase_proteolipid_c-like_dom"/>
</dbReference>
<evidence type="ECO:0000256" key="5">
    <source>
        <dbReference type="ARBA" id="ARBA00022781"/>
    </source>
</evidence>
<comment type="subcellular location">
    <subcellularLocation>
        <location evidence="1">Membrane</location>
        <topology evidence="1">Multi-pass membrane protein</topology>
    </subcellularLocation>
    <subcellularLocation>
        <location evidence="9">Vacuole membrane</location>
        <topology evidence="9">Multi-pass membrane protein</topology>
    </subcellularLocation>
</comment>
<sequence length="212" mass="22136">MSTYSTPVTRGTEECPEWAPILGYAGVSLCIVLSNFGSAWGTWRAGVGICRMGIDYSKGIMKNIIPVVMAGVLGIYGLIVSVIIAQSISPPAATKSPRYSVYNAWAHLAAGLCCGVSCLAAGGTIGIIGEVGTQAFGIKAAGGRRWWDAGEDGDAQEMADLSAQEAMNTDAANKLYVGLLIMLIFAEALALYGLIVALILSQHTYYCGAGNE</sequence>
<dbReference type="NCBIfam" id="TIGR01100">
    <property type="entry name" value="V_ATP_synt_C"/>
    <property type="match status" value="1"/>
</dbReference>